<keyword evidence="2" id="KW-1185">Reference proteome</keyword>
<evidence type="ECO:0000313" key="1">
    <source>
        <dbReference type="EMBL" id="KAL0475433.1"/>
    </source>
</evidence>
<dbReference type="Proteomes" id="UP001451303">
    <property type="component" value="Unassembled WGS sequence"/>
</dbReference>
<comment type="caution">
    <text evidence="1">The sequence shown here is derived from an EMBL/GenBank/DDBJ whole genome shotgun (WGS) entry which is preliminary data.</text>
</comment>
<sequence>MNRRLGGLAFQIIVLLHPGIFFLYCRLRDTLTQVWLELVIGFGWVNQGFFHYHHTIII</sequence>
<gene>
    <name evidence="1" type="ORF">QR685DRAFT_512756</name>
</gene>
<protein>
    <submittedName>
        <fullName evidence="1">Uncharacterized protein</fullName>
    </submittedName>
</protein>
<proteinExistence type="predicted"/>
<reference evidence="1 2" key="1">
    <citation type="submission" date="2023-09" db="EMBL/GenBank/DDBJ databases">
        <title>Multi-omics analysis of a traditional fermented food reveals byproduct-associated fungal strains for waste-to-food upcycling.</title>
        <authorList>
            <consortium name="Lawrence Berkeley National Laboratory"/>
            <person name="Rekdal V.M."/>
            <person name="Villalobos-Escobedo J.M."/>
            <person name="Rodriguez-Valeron N."/>
            <person name="Garcia M.O."/>
            <person name="Vasquez D.P."/>
            <person name="Damayanti I."/>
            <person name="Sorensen P.M."/>
            <person name="Baidoo E.E."/>
            <person name="De Carvalho A.C."/>
            <person name="Riley R."/>
            <person name="Lipzen A."/>
            <person name="He G."/>
            <person name="Yan M."/>
            <person name="Haridas S."/>
            <person name="Daum C."/>
            <person name="Yoshinaga Y."/>
            <person name="Ng V."/>
            <person name="Grigoriev I.V."/>
            <person name="Munk R."/>
            <person name="Nuraida L."/>
            <person name="Wijaya C.H."/>
            <person name="Morales P.-C."/>
            <person name="Keasling J.D."/>
        </authorList>
    </citation>
    <scope>NUCLEOTIDE SEQUENCE [LARGE SCALE GENOMIC DNA]</scope>
    <source>
        <strain evidence="1 2">FGSC 2613</strain>
    </source>
</reference>
<name>A0ABR3DRZ5_NEUIN</name>
<organism evidence="1 2">
    <name type="scientific">Neurospora intermedia</name>
    <dbReference type="NCBI Taxonomy" id="5142"/>
    <lineage>
        <taxon>Eukaryota</taxon>
        <taxon>Fungi</taxon>
        <taxon>Dikarya</taxon>
        <taxon>Ascomycota</taxon>
        <taxon>Pezizomycotina</taxon>
        <taxon>Sordariomycetes</taxon>
        <taxon>Sordariomycetidae</taxon>
        <taxon>Sordariales</taxon>
        <taxon>Sordariaceae</taxon>
        <taxon>Neurospora</taxon>
    </lineage>
</organism>
<dbReference type="EMBL" id="JAVLET010000001">
    <property type="protein sequence ID" value="KAL0475433.1"/>
    <property type="molecule type" value="Genomic_DNA"/>
</dbReference>
<accession>A0ABR3DRZ5</accession>
<evidence type="ECO:0000313" key="2">
    <source>
        <dbReference type="Proteomes" id="UP001451303"/>
    </source>
</evidence>